<organism evidence="1 2">
    <name type="scientific">Mycena chlorophos</name>
    <name type="common">Agaric fungus</name>
    <name type="synonym">Agaricus chlorophos</name>
    <dbReference type="NCBI Taxonomy" id="658473"/>
    <lineage>
        <taxon>Eukaryota</taxon>
        <taxon>Fungi</taxon>
        <taxon>Dikarya</taxon>
        <taxon>Basidiomycota</taxon>
        <taxon>Agaricomycotina</taxon>
        <taxon>Agaricomycetes</taxon>
        <taxon>Agaricomycetidae</taxon>
        <taxon>Agaricales</taxon>
        <taxon>Marasmiineae</taxon>
        <taxon>Mycenaceae</taxon>
        <taxon>Mycena</taxon>
    </lineage>
</organism>
<keyword evidence="2" id="KW-1185">Reference proteome</keyword>
<dbReference type="Proteomes" id="UP000613580">
    <property type="component" value="Unassembled WGS sequence"/>
</dbReference>
<dbReference type="EMBL" id="JACAZE010000005">
    <property type="protein sequence ID" value="KAF7316684.1"/>
    <property type="molecule type" value="Genomic_DNA"/>
</dbReference>
<comment type="caution">
    <text evidence="1">The sequence shown here is derived from an EMBL/GenBank/DDBJ whole genome shotgun (WGS) entry which is preliminary data.</text>
</comment>
<dbReference type="OrthoDB" id="549336at2759"/>
<dbReference type="AlphaFoldDB" id="A0A8H6TG80"/>
<protein>
    <submittedName>
        <fullName evidence="1">Uncharacterized protein</fullName>
    </submittedName>
</protein>
<evidence type="ECO:0000313" key="2">
    <source>
        <dbReference type="Proteomes" id="UP000613580"/>
    </source>
</evidence>
<name>A0A8H6TG80_MYCCL</name>
<gene>
    <name evidence="1" type="ORF">HMN09_00401300</name>
</gene>
<sequence length="478" mass="53895">MYSRRTLIVAAGCALVLPYLLWQLPVYSSGQLDLDQRCQQQQNPSTLLIQPQPQKRFRVAVASHFGFHFDVYMALVWTLERVMARPDMQGSVEVFAEQPFGYQFHQIVDELRLYRGGAVRSPESLVAEIGTGEIDLVVLGTCEIDLRAEPSKALLAAWDARPNSNKFKLVCIVHNIEDTDWQLSIPEWSRRNAIRILPIAEHVGAAFRRSFLVSADSADPAIRSAGLENVPVDVHVPVLDLAVEANRDRARVLANAVIQGSFFSDRRDYHKIFAELNESLAVDPKVWGYLPLQDNEASYRVDTSLQDPPFRLFLIGSGYIEIPEQLQNVVVIRDGLDYPEFYALMSQMDICVPAFSSEHAGEYYDSQASSTFAMAVECDVPILVTERIKKSYTYVDDRRAVVTRPAAMREVEALRALRAGDVSYFLRGAGIVADSPTAQTAQRMIRHGWVRSAEESRAFKESIWAANERVVERILRDL</sequence>
<accession>A0A8H6TG80</accession>
<reference evidence="1" key="1">
    <citation type="submission" date="2020-05" db="EMBL/GenBank/DDBJ databases">
        <title>Mycena genomes resolve the evolution of fungal bioluminescence.</title>
        <authorList>
            <person name="Tsai I.J."/>
        </authorList>
    </citation>
    <scope>NUCLEOTIDE SEQUENCE</scope>
    <source>
        <strain evidence="1">110903Hualien_Pintung</strain>
    </source>
</reference>
<evidence type="ECO:0000313" key="1">
    <source>
        <dbReference type="EMBL" id="KAF7316684.1"/>
    </source>
</evidence>
<proteinExistence type="predicted"/>